<dbReference type="OrthoDB" id="77593at2759"/>
<name>A0A9N8DPB7_9STRA</name>
<organism evidence="2 3">
    <name type="scientific">Seminavis robusta</name>
    <dbReference type="NCBI Taxonomy" id="568900"/>
    <lineage>
        <taxon>Eukaryota</taxon>
        <taxon>Sar</taxon>
        <taxon>Stramenopiles</taxon>
        <taxon>Ochrophyta</taxon>
        <taxon>Bacillariophyta</taxon>
        <taxon>Bacillariophyceae</taxon>
        <taxon>Bacillariophycidae</taxon>
        <taxon>Naviculales</taxon>
        <taxon>Naviculaceae</taxon>
        <taxon>Seminavis</taxon>
    </lineage>
</organism>
<accession>A0A9N8DPB7</accession>
<keyword evidence="1" id="KW-0175">Coiled coil</keyword>
<dbReference type="InterPro" id="IPR052945">
    <property type="entry name" value="Mitotic_Regulator"/>
</dbReference>
<proteinExistence type="predicted"/>
<feature type="coiled-coil region" evidence="1">
    <location>
        <begin position="109"/>
        <end position="136"/>
    </location>
</feature>
<dbReference type="PANTHER" id="PTHR43628">
    <property type="entry name" value="ACTIVATOR OF C KINASE PROTEIN 1-RELATED"/>
    <property type="match status" value="1"/>
</dbReference>
<dbReference type="EMBL" id="CAICTM010000194">
    <property type="protein sequence ID" value="CAB9504389.1"/>
    <property type="molecule type" value="Genomic_DNA"/>
</dbReference>
<dbReference type="PANTHER" id="PTHR43628:SF1">
    <property type="entry name" value="CHITIN SYNTHASE REGULATORY FACTOR 2-RELATED"/>
    <property type="match status" value="1"/>
</dbReference>
<keyword evidence="3" id="KW-1185">Reference proteome</keyword>
<evidence type="ECO:0000256" key="1">
    <source>
        <dbReference type="SAM" id="Coils"/>
    </source>
</evidence>
<gene>
    <name evidence="2" type="ORF">SEMRO_195_G083290.1</name>
</gene>
<dbReference type="AlphaFoldDB" id="A0A9N8DPB7"/>
<dbReference type="InterPro" id="IPR006597">
    <property type="entry name" value="Sel1-like"/>
</dbReference>
<dbReference type="SUPFAM" id="SSF81901">
    <property type="entry name" value="HCP-like"/>
    <property type="match status" value="2"/>
</dbReference>
<dbReference type="Gene3D" id="1.25.40.10">
    <property type="entry name" value="Tetratricopeptide repeat domain"/>
    <property type="match status" value="2"/>
</dbReference>
<dbReference type="Pfam" id="PF08238">
    <property type="entry name" value="Sel1"/>
    <property type="match status" value="6"/>
</dbReference>
<sequence length="274" mass="29928">MYLCDELSHGQKGFKKDHKLSFYWYKRAHEAGDVRGTASLGGCYLAGDGVAPCISRGFVHVTTAANKGSDLAACLLGMANVNGWYGMVVDKVEAIQWLEKATDDDCLYIDLKKDAKDEARELLNDLRAQVRRTGNDMNVMYHSGLYYAQGQKGFKKDFKLALQWLEKAHEAGNVMGTLVGKYYLHGTGVAKQQSLGLVHLADAASQGSNLAPKELGMAFANGTGLDMDKTEAIRWLEKSLGNCPHKHLNAVGRNKAQQKLDELKASVPASSLTS</sequence>
<evidence type="ECO:0000313" key="2">
    <source>
        <dbReference type="EMBL" id="CAB9504389.1"/>
    </source>
</evidence>
<evidence type="ECO:0000313" key="3">
    <source>
        <dbReference type="Proteomes" id="UP001153069"/>
    </source>
</evidence>
<protein>
    <submittedName>
        <fullName evidence="2">Sel1 domain protein repeat-containing protein</fullName>
    </submittedName>
</protein>
<comment type="caution">
    <text evidence="2">The sequence shown here is derived from an EMBL/GenBank/DDBJ whole genome shotgun (WGS) entry which is preliminary data.</text>
</comment>
<dbReference type="SMART" id="SM00671">
    <property type="entry name" value="SEL1"/>
    <property type="match status" value="6"/>
</dbReference>
<reference evidence="2" key="1">
    <citation type="submission" date="2020-06" db="EMBL/GenBank/DDBJ databases">
        <authorList>
            <consortium name="Plant Systems Biology data submission"/>
        </authorList>
    </citation>
    <scope>NUCLEOTIDE SEQUENCE</scope>
    <source>
        <strain evidence="2">D6</strain>
    </source>
</reference>
<dbReference type="Proteomes" id="UP001153069">
    <property type="component" value="Unassembled WGS sequence"/>
</dbReference>
<dbReference type="InterPro" id="IPR011990">
    <property type="entry name" value="TPR-like_helical_dom_sf"/>
</dbReference>